<feature type="transmembrane region" description="Helical" evidence="7">
    <location>
        <begin position="367"/>
        <end position="385"/>
    </location>
</feature>
<feature type="transmembrane region" description="Helical" evidence="7">
    <location>
        <begin position="106"/>
        <end position="122"/>
    </location>
</feature>
<keyword evidence="9" id="KW-1185">Reference proteome</keyword>
<dbReference type="PANTHER" id="PTHR32196">
    <property type="entry name" value="ABC TRANSPORTER PERMEASE PROTEIN YPHD-RELATED-RELATED"/>
    <property type="match status" value="1"/>
</dbReference>
<dbReference type="GO" id="GO:0022857">
    <property type="term" value="F:transmembrane transporter activity"/>
    <property type="evidence" value="ECO:0007669"/>
    <property type="project" value="InterPro"/>
</dbReference>
<feature type="transmembrane region" description="Helical" evidence="7">
    <location>
        <begin position="80"/>
        <end position="99"/>
    </location>
</feature>
<feature type="region of interest" description="Disordered" evidence="6">
    <location>
        <begin position="1"/>
        <end position="36"/>
    </location>
</feature>
<gene>
    <name evidence="8" type="ORF">DSM104329_02372</name>
</gene>
<feature type="transmembrane region" description="Helical" evidence="7">
    <location>
        <begin position="44"/>
        <end position="65"/>
    </location>
</feature>
<feature type="transmembrane region" description="Helical" evidence="7">
    <location>
        <begin position="128"/>
        <end position="150"/>
    </location>
</feature>
<dbReference type="KEGG" id="sbae:DSM104329_02372"/>
<keyword evidence="4 7" id="KW-1133">Transmembrane helix</keyword>
<accession>A0A9E6XX23</accession>
<name>A0A9E6XX23_9ACTN</name>
<feature type="compositionally biased region" description="Basic and acidic residues" evidence="6">
    <location>
        <begin position="1"/>
        <end position="10"/>
    </location>
</feature>
<organism evidence="8 9">
    <name type="scientific">Capillimicrobium parvum</name>
    <dbReference type="NCBI Taxonomy" id="2884022"/>
    <lineage>
        <taxon>Bacteria</taxon>
        <taxon>Bacillati</taxon>
        <taxon>Actinomycetota</taxon>
        <taxon>Thermoleophilia</taxon>
        <taxon>Solirubrobacterales</taxon>
        <taxon>Capillimicrobiaceae</taxon>
        <taxon>Capillimicrobium</taxon>
    </lineage>
</organism>
<feature type="transmembrane region" description="Helical" evidence="7">
    <location>
        <begin position="210"/>
        <end position="228"/>
    </location>
</feature>
<dbReference type="RefSeq" id="WP_259315654.1">
    <property type="nucleotide sequence ID" value="NZ_CP087164.1"/>
</dbReference>
<evidence type="ECO:0000313" key="9">
    <source>
        <dbReference type="Proteomes" id="UP001162834"/>
    </source>
</evidence>
<evidence type="ECO:0000256" key="1">
    <source>
        <dbReference type="ARBA" id="ARBA00004651"/>
    </source>
</evidence>
<dbReference type="InterPro" id="IPR001851">
    <property type="entry name" value="ABC_transp_permease"/>
</dbReference>
<evidence type="ECO:0008006" key="10">
    <source>
        <dbReference type="Google" id="ProtNLM"/>
    </source>
</evidence>
<dbReference type="CDD" id="cd06579">
    <property type="entry name" value="TM_PBP1_transp_AraH_like"/>
    <property type="match status" value="1"/>
</dbReference>
<keyword evidence="3 7" id="KW-0812">Transmembrane</keyword>
<evidence type="ECO:0000313" key="8">
    <source>
        <dbReference type="EMBL" id="UGS35975.1"/>
    </source>
</evidence>
<feature type="transmembrane region" description="Helical" evidence="7">
    <location>
        <begin position="266"/>
        <end position="292"/>
    </location>
</feature>
<comment type="subcellular location">
    <subcellularLocation>
        <location evidence="1">Cell membrane</location>
        <topology evidence="1">Multi-pass membrane protein</topology>
    </subcellularLocation>
</comment>
<dbReference type="Proteomes" id="UP001162834">
    <property type="component" value="Chromosome"/>
</dbReference>
<keyword evidence="2" id="KW-1003">Cell membrane</keyword>
<proteinExistence type="predicted"/>
<feature type="transmembrane region" description="Helical" evidence="7">
    <location>
        <begin position="391"/>
        <end position="412"/>
    </location>
</feature>
<dbReference type="EMBL" id="CP087164">
    <property type="protein sequence ID" value="UGS35975.1"/>
    <property type="molecule type" value="Genomic_DNA"/>
</dbReference>
<evidence type="ECO:0000256" key="2">
    <source>
        <dbReference type="ARBA" id="ARBA00022475"/>
    </source>
</evidence>
<keyword evidence="5 7" id="KW-0472">Membrane</keyword>
<dbReference type="Pfam" id="PF02653">
    <property type="entry name" value="BPD_transp_2"/>
    <property type="match status" value="1"/>
</dbReference>
<protein>
    <recommendedName>
        <fullName evidence="10">ABC transporter permease</fullName>
    </recommendedName>
</protein>
<evidence type="ECO:0000256" key="5">
    <source>
        <dbReference type="ARBA" id="ARBA00023136"/>
    </source>
</evidence>
<sequence length="419" mass="43283">MNTVRERNDDVNVSTPAATDVAPGGPGSPAPPERRPRRRLLQESWLVTGGTFLTFILVFVVYSIWLGDRFASAEPRLLDAHQNVPVILLGMAATVGLIARQFDLSIASMATLAAYLTIGLSSKEGLPFFLVLLIVAAVAVLGGAANAFLVVRVKINAFIATLGTGGVFLGISEVYSGGTTFSPADLGRALPSWFSGPGSLGSFQGRPPAIVTWLIFAALLAGVGLWIAGRVSESSTRTRVAAGGAWLVLSAVLVVGLSGAVSDVPWTVILLLAVATLLSLLLGHTLFGRYMYATGSNEKAARLAGVDVERKQIMAFVMSAALAALAGVMLAANQGSAAANVGGGFLLPAFAAAFLSTVMLSAGRFHIWGTVLGGAFLAWVSQGLIVGGVPFTWTSIINGVVLIAAVALSSILRHRTGAA</sequence>
<feature type="transmembrane region" description="Helical" evidence="7">
    <location>
        <begin position="313"/>
        <end position="332"/>
    </location>
</feature>
<feature type="transmembrane region" description="Helical" evidence="7">
    <location>
        <begin position="240"/>
        <end position="260"/>
    </location>
</feature>
<feature type="transmembrane region" description="Helical" evidence="7">
    <location>
        <begin position="157"/>
        <end position="175"/>
    </location>
</feature>
<evidence type="ECO:0000256" key="4">
    <source>
        <dbReference type="ARBA" id="ARBA00022989"/>
    </source>
</evidence>
<dbReference type="AlphaFoldDB" id="A0A9E6XX23"/>
<dbReference type="GO" id="GO:0005886">
    <property type="term" value="C:plasma membrane"/>
    <property type="evidence" value="ECO:0007669"/>
    <property type="project" value="UniProtKB-SubCell"/>
</dbReference>
<reference evidence="8" key="1">
    <citation type="journal article" date="2022" name="Int. J. Syst. Evol. Microbiol.">
        <title>Pseudomonas aegrilactucae sp. nov. and Pseudomonas morbosilactucae sp. nov., pathogens causing bacterial rot of lettuce in Japan.</title>
        <authorList>
            <person name="Sawada H."/>
            <person name="Fujikawa T."/>
            <person name="Satou M."/>
        </authorList>
    </citation>
    <scope>NUCLEOTIDE SEQUENCE</scope>
    <source>
        <strain evidence="8">0166_1</strain>
    </source>
</reference>
<evidence type="ECO:0000256" key="6">
    <source>
        <dbReference type="SAM" id="MobiDB-lite"/>
    </source>
</evidence>
<evidence type="ECO:0000256" key="3">
    <source>
        <dbReference type="ARBA" id="ARBA00022692"/>
    </source>
</evidence>
<evidence type="ECO:0000256" key="7">
    <source>
        <dbReference type="SAM" id="Phobius"/>
    </source>
</evidence>
<feature type="transmembrane region" description="Helical" evidence="7">
    <location>
        <begin position="338"/>
        <end position="360"/>
    </location>
</feature>